<keyword evidence="3" id="KW-1185">Reference proteome</keyword>
<feature type="compositionally biased region" description="Basic and acidic residues" evidence="1">
    <location>
        <begin position="269"/>
        <end position="279"/>
    </location>
</feature>
<reference evidence="2" key="1">
    <citation type="submission" date="2022-01" db="EMBL/GenBank/DDBJ databases">
        <authorList>
            <person name="King R."/>
        </authorList>
    </citation>
    <scope>NUCLEOTIDE SEQUENCE</scope>
</reference>
<accession>A0A9P0MSW0</accession>
<feature type="compositionally biased region" description="Basic and acidic residues" evidence="1">
    <location>
        <begin position="101"/>
        <end position="111"/>
    </location>
</feature>
<sequence length="600" mass="65021">MISDRISSSSTSHSPQVSHFCSCYSATVLVQWDPAFASIEKSRGQPDRSAMEEPHPGGTAFMITVTPTPENCLLSYEEVSADKGENSIRSRRLSSWATKRGGHELGGETRRTRLPAPPSISWLGLISGQPDRSAMEEPHPGGTAFMITVTPTPENCLLSYEEVSADKGENSIRSRRLSSWATKRGGHELGGETRRTRLPAPPSISWLGLISGQPDRSAMEEPHPGGTAFMITVTPTPENCLLSYEEVSADKGENSIRSRRLSSWATKRGGHELGGETRRTRLPAPPSISWLGLISGQPDRSAMEEPHPGGTAFMITVTPTPENCLLSYEEVSADKGENSIRSRRLSSWATKRGGHELGGETRRTRLPAPPSISWLGLISGQPDRSAMEEPHPGGTAFMITVTPTPENCLLSYEEVSADKGENSIRSRRLSSWATKRGGHELGGETRRTRLPAPPSISWLGLISGQPDRSAMEEPHPGGTAFMITVTPTPENCLLSYEEVSADKGENSIRSRRLSSWATKRGGHELGGETRRTRLPAPPSISWLGLISGQPDRSAMEEPHPGGTAFMITVTPTPGKYAQFRDHGLLVNSAPTGTMGTDQQL</sequence>
<name>A0A9P0MSW0_NEZVI</name>
<feature type="region of interest" description="Disordered" evidence="1">
    <location>
        <begin position="436"/>
        <end position="456"/>
    </location>
</feature>
<proteinExistence type="predicted"/>
<protein>
    <submittedName>
        <fullName evidence="2">Uncharacterized protein</fullName>
    </submittedName>
</protein>
<feature type="region of interest" description="Disordered" evidence="1">
    <location>
        <begin position="513"/>
        <end position="536"/>
    </location>
</feature>
<dbReference type="AlphaFoldDB" id="A0A9P0MSW0"/>
<feature type="region of interest" description="Disordered" evidence="1">
    <location>
        <begin position="40"/>
        <end position="60"/>
    </location>
</feature>
<evidence type="ECO:0000313" key="3">
    <source>
        <dbReference type="Proteomes" id="UP001152798"/>
    </source>
</evidence>
<feature type="compositionally biased region" description="Basic and acidic residues" evidence="1">
    <location>
        <begin position="521"/>
        <end position="531"/>
    </location>
</feature>
<dbReference type="EMBL" id="OV725082">
    <property type="protein sequence ID" value="CAH1405953.1"/>
    <property type="molecule type" value="Genomic_DNA"/>
</dbReference>
<organism evidence="2 3">
    <name type="scientific">Nezara viridula</name>
    <name type="common">Southern green stink bug</name>
    <name type="synonym">Cimex viridulus</name>
    <dbReference type="NCBI Taxonomy" id="85310"/>
    <lineage>
        <taxon>Eukaryota</taxon>
        <taxon>Metazoa</taxon>
        <taxon>Ecdysozoa</taxon>
        <taxon>Arthropoda</taxon>
        <taxon>Hexapoda</taxon>
        <taxon>Insecta</taxon>
        <taxon>Pterygota</taxon>
        <taxon>Neoptera</taxon>
        <taxon>Paraneoptera</taxon>
        <taxon>Hemiptera</taxon>
        <taxon>Heteroptera</taxon>
        <taxon>Panheteroptera</taxon>
        <taxon>Pentatomomorpha</taxon>
        <taxon>Pentatomoidea</taxon>
        <taxon>Pentatomidae</taxon>
        <taxon>Pentatominae</taxon>
        <taxon>Nezara</taxon>
    </lineage>
</organism>
<feature type="region of interest" description="Disordered" evidence="1">
    <location>
        <begin position="268"/>
        <end position="288"/>
    </location>
</feature>
<evidence type="ECO:0000256" key="1">
    <source>
        <dbReference type="SAM" id="MobiDB-lite"/>
    </source>
</evidence>
<gene>
    <name evidence="2" type="ORF">NEZAVI_LOCUS14006</name>
</gene>
<dbReference type="Proteomes" id="UP001152798">
    <property type="component" value="Chromosome 6"/>
</dbReference>
<feature type="compositionally biased region" description="Basic and acidic residues" evidence="1">
    <location>
        <begin position="437"/>
        <end position="447"/>
    </location>
</feature>
<evidence type="ECO:0000313" key="2">
    <source>
        <dbReference type="EMBL" id="CAH1405953.1"/>
    </source>
</evidence>
<feature type="region of interest" description="Disordered" evidence="1">
    <location>
        <begin position="92"/>
        <end position="120"/>
    </location>
</feature>
<feature type="compositionally biased region" description="Basic and acidic residues" evidence="1">
    <location>
        <begin position="40"/>
        <end position="55"/>
    </location>
</feature>
<dbReference type="OrthoDB" id="10645171at2759"/>